<dbReference type="AlphaFoldDB" id="A0A803NKJ8"/>
<dbReference type="EMBL" id="UZAU01000067">
    <property type="status" value="NOT_ANNOTATED_CDS"/>
    <property type="molecule type" value="Genomic_DNA"/>
</dbReference>
<name>A0A803NKJ8_CANSA</name>
<dbReference type="Proteomes" id="UP000596661">
    <property type="component" value="Chromosome 1"/>
</dbReference>
<dbReference type="EnsemblPlants" id="evm.model.01.2288">
    <property type="protein sequence ID" value="cds.evm.model.01.2288"/>
    <property type="gene ID" value="evm.TU.01.2288"/>
</dbReference>
<dbReference type="Gramene" id="evm.model.01.2288">
    <property type="protein sequence ID" value="cds.evm.model.01.2288"/>
    <property type="gene ID" value="evm.TU.01.2288"/>
</dbReference>
<reference evidence="1" key="2">
    <citation type="submission" date="2021-03" db="UniProtKB">
        <authorList>
            <consortium name="EnsemblPlants"/>
        </authorList>
    </citation>
    <scope>IDENTIFICATION</scope>
</reference>
<proteinExistence type="predicted"/>
<sequence>MKSGTYDRTRDFSSQIVEVCSNPLQFQATTLMASMEEIHQLPHEYSSISNGNDLGALAGSVMRFDLYEEKAPSLAKWLRVLIDLDVEKPLFSGCFINLSNGENVLSSVLTLAKPVAIPIDDFTKV</sequence>
<evidence type="ECO:0000313" key="1">
    <source>
        <dbReference type="EnsemblPlants" id="cds.evm.model.01.2288"/>
    </source>
</evidence>
<organism evidence="1 2">
    <name type="scientific">Cannabis sativa</name>
    <name type="common">Hemp</name>
    <name type="synonym">Marijuana</name>
    <dbReference type="NCBI Taxonomy" id="3483"/>
    <lineage>
        <taxon>Eukaryota</taxon>
        <taxon>Viridiplantae</taxon>
        <taxon>Streptophyta</taxon>
        <taxon>Embryophyta</taxon>
        <taxon>Tracheophyta</taxon>
        <taxon>Spermatophyta</taxon>
        <taxon>Magnoliopsida</taxon>
        <taxon>eudicotyledons</taxon>
        <taxon>Gunneridae</taxon>
        <taxon>Pentapetalae</taxon>
        <taxon>rosids</taxon>
        <taxon>fabids</taxon>
        <taxon>Rosales</taxon>
        <taxon>Cannabaceae</taxon>
        <taxon>Cannabis</taxon>
    </lineage>
</organism>
<accession>A0A803NKJ8</accession>
<reference evidence="1" key="1">
    <citation type="submission" date="2018-11" db="EMBL/GenBank/DDBJ databases">
        <authorList>
            <person name="Grassa J C."/>
        </authorList>
    </citation>
    <scope>NUCLEOTIDE SEQUENCE [LARGE SCALE GENOMIC DNA]</scope>
</reference>
<keyword evidence="2" id="KW-1185">Reference proteome</keyword>
<evidence type="ECO:0000313" key="2">
    <source>
        <dbReference type="Proteomes" id="UP000596661"/>
    </source>
</evidence>
<protein>
    <submittedName>
        <fullName evidence="1">Uncharacterized protein</fullName>
    </submittedName>
</protein>